<dbReference type="InterPro" id="IPR007037">
    <property type="entry name" value="SIP_rossman_dom"/>
</dbReference>
<feature type="domain" description="FAD-binding FR-type" evidence="1">
    <location>
        <begin position="13"/>
        <end position="140"/>
    </location>
</feature>
<gene>
    <name evidence="2" type="ORF">AAFP32_11425</name>
</gene>
<reference evidence="2" key="1">
    <citation type="submission" date="2024-06" db="EMBL/GenBank/DDBJ databases">
        <title>Brevibacterium koreense sp. nov., isolated from jogae-jeotgal, a Korean fermented seafood.</title>
        <authorList>
            <person name="Whon T.W."/>
            <person name="Nam S."/>
            <person name="Kim Y."/>
        </authorList>
    </citation>
    <scope>NUCLEOTIDE SEQUENCE</scope>
    <source>
        <strain evidence="2">CBA3109</strain>
    </source>
</reference>
<evidence type="ECO:0000313" key="2">
    <source>
        <dbReference type="EMBL" id="XBV88170.1"/>
    </source>
</evidence>
<dbReference type="Pfam" id="PF08021">
    <property type="entry name" value="FAD_binding_9"/>
    <property type="match status" value="1"/>
</dbReference>
<dbReference type="EMBL" id="CP158281">
    <property type="protein sequence ID" value="XBV88170.1"/>
    <property type="molecule type" value="Genomic_DNA"/>
</dbReference>
<dbReference type="PROSITE" id="PS51384">
    <property type="entry name" value="FAD_FR"/>
    <property type="match status" value="1"/>
</dbReference>
<dbReference type="InterPro" id="IPR017938">
    <property type="entry name" value="Riboflavin_synthase-like_b-brl"/>
</dbReference>
<protein>
    <submittedName>
        <fullName evidence="2">Siderophore-interacting protein</fullName>
    </submittedName>
</protein>
<dbReference type="InterPro" id="IPR039374">
    <property type="entry name" value="SIP_fam"/>
</dbReference>
<dbReference type="Gene3D" id="2.40.30.10">
    <property type="entry name" value="Translation factors"/>
    <property type="match status" value="1"/>
</dbReference>
<dbReference type="Gene3D" id="3.40.50.80">
    <property type="entry name" value="Nucleotide-binding domain of ferredoxin-NADP reductase (FNR) module"/>
    <property type="match status" value="1"/>
</dbReference>
<dbReference type="InterPro" id="IPR039261">
    <property type="entry name" value="FNR_nucleotide-bd"/>
</dbReference>
<accession>A0AAU7UI79</accession>
<dbReference type="Pfam" id="PF04954">
    <property type="entry name" value="SIP"/>
    <property type="match status" value="1"/>
</dbReference>
<organism evidence="2">
    <name type="scientific">Brevibacterium koreense</name>
    <dbReference type="NCBI Taxonomy" id="3140787"/>
    <lineage>
        <taxon>Bacteria</taxon>
        <taxon>Bacillati</taxon>
        <taxon>Actinomycetota</taxon>
        <taxon>Actinomycetes</taxon>
        <taxon>Micrococcales</taxon>
        <taxon>Brevibacteriaceae</taxon>
        <taxon>Brevibacterium</taxon>
    </lineage>
</organism>
<evidence type="ECO:0000259" key="1">
    <source>
        <dbReference type="PROSITE" id="PS51384"/>
    </source>
</evidence>
<dbReference type="InterPro" id="IPR013113">
    <property type="entry name" value="SIP_FAD-bd"/>
</dbReference>
<dbReference type="KEGG" id="bkr:AAFP32_11425"/>
<dbReference type="SUPFAM" id="SSF63380">
    <property type="entry name" value="Riboflavin synthase domain-like"/>
    <property type="match status" value="1"/>
</dbReference>
<name>A0AAU7UI79_9MICO</name>
<dbReference type="PANTHER" id="PTHR30157">
    <property type="entry name" value="FERRIC REDUCTASE, NADPH-DEPENDENT"/>
    <property type="match status" value="1"/>
</dbReference>
<dbReference type="CDD" id="cd06193">
    <property type="entry name" value="siderophore_interacting"/>
    <property type="match status" value="1"/>
</dbReference>
<sequence length="272" mass="29991">MSTTPSTPERSARPPRPQAVMSVQEVAKITPNLIRIKVGGDGFDAISNNEATDKYVKLMFADPQHGLTPPYDLTELRENSPEKLPRKRTYTVREINEDEKWLSLDFVIHGGEGVAGPWATMAQPGDTIVMVGAGGKYQPDPVAPWHLLIADHTAIPAVSTAVEAMDTQARGIVIAAVADEADRLLPETPAGVFVVWVDNDDELIAAVRGLDWREGTPQVFAHGERETITTIRRVLKEHEVPRESLSISAYWARGRAEDQFQAEKREPIGKID</sequence>
<dbReference type="PANTHER" id="PTHR30157:SF0">
    <property type="entry name" value="NADPH-DEPENDENT FERRIC-CHELATE REDUCTASE"/>
    <property type="match status" value="1"/>
</dbReference>
<dbReference type="RefSeq" id="WP_350269250.1">
    <property type="nucleotide sequence ID" value="NZ_CP158281.1"/>
</dbReference>
<dbReference type="GO" id="GO:0016491">
    <property type="term" value="F:oxidoreductase activity"/>
    <property type="evidence" value="ECO:0007669"/>
    <property type="project" value="InterPro"/>
</dbReference>
<proteinExistence type="predicted"/>
<dbReference type="AlphaFoldDB" id="A0AAU7UI79"/>
<dbReference type="InterPro" id="IPR017927">
    <property type="entry name" value="FAD-bd_FR_type"/>
</dbReference>